<dbReference type="CDD" id="cd20799">
    <property type="entry name" value="C1_DGK_typeI_rpt1"/>
    <property type="match status" value="1"/>
</dbReference>
<dbReference type="Proteomes" id="UP000078046">
    <property type="component" value="Unassembled WGS sequence"/>
</dbReference>
<keyword evidence="1" id="KW-0479">Metal-binding</keyword>
<dbReference type="AlphaFoldDB" id="A0A177B4U7"/>
<accession>A0A177B4U7</accession>
<evidence type="ECO:0000259" key="5">
    <source>
        <dbReference type="PROSITE" id="PS50222"/>
    </source>
</evidence>
<proteinExistence type="predicted"/>
<protein>
    <submittedName>
        <fullName evidence="6">Uncharacterized protein</fullName>
    </submittedName>
</protein>
<reference evidence="6 7" key="1">
    <citation type="submission" date="2016-04" db="EMBL/GenBank/DDBJ databases">
        <title>The genome of Intoshia linei affirms orthonectids as highly simplified spiralians.</title>
        <authorList>
            <person name="Mikhailov K.V."/>
            <person name="Slusarev G.S."/>
            <person name="Nikitin M.A."/>
            <person name="Logacheva M.D."/>
            <person name="Penin A."/>
            <person name="Aleoshin V."/>
            <person name="Panchin Y.V."/>
        </authorList>
    </citation>
    <scope>NUCLEOTIDE SEQUENCE [LARGE SCALE GENOMIC DNA]</scope>
    <source>
        <strain evidence="6">Intl2013</strain>
        <tissue evidence="6">Whole animal</tissue>
    </source>
</reference>
<gene>
    <name evidence="6" type="ORF">A3Q56_02955</name>
</gene>
<dbReference type="InterPro" id="IPR046349">
    <property type="entry name" value="C1-like_sf"/>
</dbReference>
<dbReference type="InterPro" id="IPR037607">
    <property type="entry name" value="DGK"/>
</dbReference>
<evidence type="ECO:0000256" key="2">
    <source>
        <dbReference type="ARBA" id="ARBA00022833"/>
    </source>
</evidence>
<dbReference type="GO" id="GO:0007165">
    <property type="term" value="P:signal transduction"/>
    <property type="evidence" value="ECO:0007669"/>
    <property type="project" value="InterPro"/>
</dbReference>
<dbReference type="GO" id="GO:0005886">
    <property type="term" value="C:plasma membrane"/>
    <property type="evidence" value="ECO:0007669"/>
    <property type="project" value="TreeGrafter"/>
</dbReference>
<dbReference type="PANTHER" id="PTHR11255:SF48">
    <property type="entry name" value="DIACYLGLYCEROL KINASE 1"/>
    <property type="match status" value="1"/>
</dbReference>
<keyword evidence="2" id="KW-0862">Zinc</keyword>
<dbReference type="InterPro" id="IPR002048">
    <property type="entry name" value="EF_hand_dom"/>
</dbReference>
<feature type="domain" description="EF-hand" evidence="5">
    <location>
        <begin position="79"/>
        <end position="114"/>
    </location>
</feature>
<dbReference type="SMART" id="SM00054">
    <property type="entry name" value="EFh"/>
    <property type="match status" value="2"/>
</dbReference>
<dbReference type="GO" id="GO:0005509">
    <property type="term" value="F:calcium ion binding"/>
    <property type="evidence" value="ECO:0007669"/>
    <property type="project" value="InterPro"/>
</dbReference>
<feature type="domain" description="Phorbol-ester/DAG-type" evidence="4">
    <location>
        <begin position="194"/>
        <end position="241"/>
    </location>
</feature>
<dbReference type="PROSITE" id="PS50222">
    <property type="entry name" value="EF_HAND_2"/>
    <property type="match status" value="2"/>
</dbReference>
<dbReference type="PROSITE" id="PS00018">
    <property type="entry name" value="EF_HAND_1"/>
    <property type="match status" value="1"/>
</dbReference>
<dbReference type="InterPro" id="IPR002219">
    <property type="entry name" value="PKC_DAG/PE"/>
</dbReference>
<dbReference type="EMBL" id="LWCA01000302">
    <property type="protein sequence ID" value="OAF69317.1"/>
    <property type="molecule type" value="Genomic_DNA"/>
</dbReference>
<evidence type="ECO:0000313" key="6">
    <source>
        <dbReference type="EMBL" id="OAF69317.1"/>
    </source>
</evidence>
<dbReference type="GO" id="GO:0004143">
    <property type="term" value="F:ATP-dependent diacylglycerol kinase activity"/>
    <property type="evidence" value="ECO:0007669"/>
    <property type="project" value="InterPro"/>
</dbReference>
<dbReference type="Pfam" id="PF13499">
    <property type="entry name" value="EF-hand_7"/>
    <property type="match status" value="1"/>
</dbReference>
<dbReference type="PANTHER" id="PTHR11255">
    <property type="entry name" value="DIACYLGLYCEROL KINASE"/>
    <property type="match status" value="1"/>
</dbReference>
<evidence type="ECO:0000256" key="3">
    <source>
        <dbReference type="ARBA" id="ARBA00022837"/>
    </source>
</evidence>
<keyword evidence="3" id="KW-0106">Calcium</keyword>
<dbReference type="OrthoDB" id="242257at2759"/>
<dbReference type="SUPFAM" id="SSF47473">
    <property type="entry name" value="EF-hand"/>
    <property type="match status" value="1"/>
</dbReference>
<keyword evidence="7" id="KW-1185">Reference proteome</keyword>
<dbReference type="CDD" id="cd20805">
    <property type="entry name" value="C1_DGK_rpt2"/>
    <property type="match status" value="1"/>
</dbReference>
<feature type="domain" description="Phorbol-ester/DAG-type" evidence="4">
    <location>
        <begin position="129"/>
        <end position="179"/>
    </location>
</feature>
<dbReference type="InterPro" id="IPR018247">
    <property type="entry name" value="EF_Hand_1_Ca_BS"/>
</dbReference>
<name>A0A177B4U7_9BILA</name>
<evidence type="ECO:0000256" key="1">
    <source>
        <dbReference type="ARBA" id="ARBA00022723"/>
    </source>
</evidence>
<dbReference type="Gene3D" id="3.30.60.20">
    <property type="match status" value="2"/>
</dbReference>
<dbReference type="PROSITE" id="PS50081">
    <property type="entry name" value="ZF_DAG_PE_2"/>
    <property type="match status" value="2"/>
</dbReference>
<dbReference type="CDD" id="cd00051">
    <property type="entry name" value="EFh"/>
    <property type="match status" value="1"/>
</dbReference>
<sequence>MYVYLDNDKEEILKSGKIKIKDLVCCFIIMENGEKDEKLKFLFELYDSDSNGFLDTKEVEYIIDRCIVVARYLGWDVKEIRPIIKKMIKSMDVNNDGMIKLDEWMKCGSETVPLLVLLGLEENMKDDGSHVWKLEHIKNNRICHVCEKYIDGFRKQAFVCKFCKYTSHDMCISNEAKNCIITYFKEIATKKSMAHHWVKGHYKNKCDACGKRLKNQLKCHACSWCNRQIHIDCTEMIHETCDLGDMSEMILSPAHVYPSYLNENHQSTCQIDSLNLEISNELTSEPVIVFINQKSGGQQGEKLHKKFIELLNPRQIFMIEKSPLQGAGQLDFLEIDFIFFEILAIDYTEI</sequence>
<evidence type="ECO:0000259" key="4">
    <source>
        <dbReference type="PROSITE" id="PS50081"/>
    </source>
</evidence>
<dbReference type="Gene3D" id="1.10.238.10">
    <property type="entry name" value="EF-hand"/>
    <property type="match status" value="1"/>
</dbReference>
<dbReference type="SUPFAM" id="SSF57889">
    <property type="entry name" value="Cysteine-rich domain"/>
    <property type="match status" value="2"/>
</dbReference>
<dbReference type="PROSITE" id="PS00479">
    <property type="entry name" value="ZF_DAG_PE_1"/>
    <property type="match status" value="2"/>
</dbReference>
<organism evidence="6 7">
    <name type="scientific">Intoshia linei</name>
    <dbReference type="NCBI Taxonomy" id="1819745"/>
    <lineage>
        <taxon>Eukaryota</taxon>
        <taxon>Metazoa</taxon>
        <taxon>Spiralia</taxon>
        <taxon>Lophotrochozoa</taxon>
        <taxon>Mesozoa</taxon>
        <taxon>Orthonectida</taxon>
        <taxon>Rhopaluridae</taxon>
        <taxon>Intoshia</taxon>
    </lineage>
</organism>
<dbReference type="InterPro" id="IPR011992">
    <property type="entry name" value="EF-hand-dom_pair"/>
</dbReference>
<dbReference type="Pfam" id="PF00130">
    <property type="entry name" value="C1_1"/>
    <property type="match status" value="1"/>
</dbReference>
<dbReference type="SMART" id="SM00109">
    <property type="entry name" value="C1"/>
    <property type="match status" value="2"/>
</dbReference>
<feature type="domain" description="EF-hand" evidence="5">
    <location>
        <begin position="34"/>
        <end position="69"/>
    </location>
</feature>
<evidence type="ECO:0000313" key="7">
    <source>
        <dbReference type="Proteomes" id="UP000078046"/>
    </source>
</evidence>
<comment type="caution">
    <text evidence="6">The sequence shown here is derived from an EMBL/GenBank/DDBJ whole genome shotgun (WGS) entry which is preliminary data.</text>
</comment>